<evidence type="ECO:0000256" key="1">
    <source>
        <dbReference type="SAM" id="Phobius"/>
    </source>
</evidence>
<comment type="caution">
    <text evidence="3">The sequence shown here is derived from an EMBL/GenBank/DDBJ whole genome shotgun (WGS) entry which is preliminary data.</text>
</comment>
<organism evidence="3 4">
    <name type="scientific">Palleronia aestuarii</name>
    <dbReference type="NCBI Taxonomy" id="568105"/>
    <lineage>
        <taxon>Bacteria</taxon>
        <taxon>Pseudomonadati</taxon>
        <taxon>Pseudomonadota</taxon>
        <taxon>Alphaproteobacteria</taxon>
        <taxon>Rhodobacterales</taxon>
        <taxon>Roseobacteraceae</taxon>
        <taxon>Palleronia</taxon>
    </lineage>
</organism>
<sequence>MQNVSSNFRDWNAARVPRKCRSDVADPYRPHRDIRDNAITILKVFPPLPDQSISAGNPAWPWVRTLSGYRDARTWRSLFELVVTILPLALLWAAAWWALSLSAWLAVALSLLNAGFLVRLFAIQHDCGHGAFFNSRKANDWTGRCLGVLTLTPYAVWRRSHSIHHSTAGHLERRGIGDVHTMTVREYKSASARARLGYRIYRHPLVMLGLFPTLLFWGQNRFPGSLNAGWQFWASAMGTNAVLALLIGIFVSLIGIEAMLLVYLPTTIAAATIGVWLFYVQHQFEDTSWDAGEDWQLHEAALHGSSHYDLPPVLRWMTANIGIHHVHHLHSRIPFYRLPDVLRDHPQLAGTARITLRESIACLRLKLWDETGRKLVSFADAAAIRT</sequence>
<dbReference type="PANTHER" id="PTHR19353:SF73">
    <property type="entry name" value="FATTY ACID DESATURASE"/>
    <property type="match status" value="1"/>
</dbReference>
<accession>A0A2W7NE63</accession>
<dbReference type="GO" id="GO:0016717">
    <property type="term" value="F:oxidoreductase activity, acting on paired donors, with oxidation of a pair of donors resulting in the reduction of molecular oxygen to two molecules of water"/>
    <property type="evidence" value="ECO:0007669"/>
    <property type="project" value="TreeGrafter"/>
</dbReference>
<evidence type="ECO:0000313" key="3">
    <source>
        <dbReference type="EMBL" id="PZX18210.1"/>
    </source>
</evidence>
<dbReference type="InterPro" id="IPR005804">
    <property type="entry name" value="FA_desaturase_dom"/>
</dbReference>
<dbReference type="GO" id="GO:0006629">
    <property type="term" value="P:lipid metabolic process"/>
    <property type="evidence" value="ECO:0007669"/>
    <property type="project" value="InterPro"/>
</dbReference>
<dbReference type="CDD" id="cd03507">
    <property type="entry name" value="Delta12-FADS-like"/>
    <property type="match status" value="1"/>
</dbReference>
<reference evidence="3 4" key="1">
    <citation type="submission" date="2018-06" db="EMBL/GenBank/DDBJ databases">
        <title>Genomic Encyclopedia of Archaeal and Bacterial Type Strains, Phase II (KMG-II): from individual species to whole genera.</title>
        <authorList>
            <person name="Goeker M."/>
        </authorList>
    </citation>
    <scope>NUCLEOTIDE SEQUENCE [LARGE SCALE GENOMIC DNA]</scope>
    <source>
        <strain evidence="3 4">DSM 22009</strain>
    </source>
</reference>
<feature type="domain" description="Fatty acid desaturase" evidence="2">
    <location>
        <begin position="103"/>
        <end position="355"/>
    </location>
</feature>
<keyword evidence="1" id="KW-0472">Membrane</keyword>
<name>A0A2W7NE63_9RHOB</name>
<evidence type="ECO:0000313" key="4">
    <source>
        <dbReference type="Proteomes" id="UP000248916"/>
    </source>
</evidence>
<evidence type="ECO:0000259" key="2">
    <source>
        <dbReference type="Pfam" id="PF00487"/>
    </source>
</evidence>
<dbReference type="InterPro" id="IPR012171">
    <property type="entry name" value="Fatty_acid_desaturase"/>
</dbReference>
<keyword evidence="1" id="KW-1133">Transmembrane helix</keyword>
<dbReference type="EMBL" id="QKZL01000003">
    <property type="protein sequence ID" value="PZX18210.1"/>
    <property type="molecule type" value="Genomic_DNA"/>
</dbReference>
<feature type="transmembrane region" description="Helical" evidence="1">
    <location>
        <begin position="230"/>
        <end position="253"/>
    </location>
</feature>
<feature type="transmembrane region" description="Helical" evidence="1">
    <location>
        <begin position="103"/>
        <end position="122"/>
    </location>
</feature>
<keyword evidence="4" id="KW-1185">Reference proteome</keyword>
<keyword evidence="1" id="KW-0812">Transmembrane</keyword>
<dbReference type="PANTHER" id="PTHR19353">
    <property type="entry name" value="FATTY ACID DESATURASE 2"/>
    <property type="match status" value="1"/>
</dbReference>
<feature type="transmembrane region" description="Helical" evidence="1">
    <location>
        <begin position="260"/>
        <end position="279"/>
    </location>
</feature>
<dbReference type="GO" id="GO:0016020">
    <property type="term" value="C:membrane"/>
    <property type="evidence" value="ECO:0007669"/>
    <property type="project" value="TreeGrafter"/>
</dbReference>
<dbReference type="Proteomes" id="UP000248916">
    <property type="component" value="Unassembled WGS sequence"/>
</dbReference>
<proteinExistence type="predicted"/>
<dbReference type="Pfam" id="PF00487">
    <property type="entry name" value="FA_desaturase"/>
    <property type="match status" value="1"/>
</dbReference>
<protein>
    <submittedName>
        <fullName evidence="3">Omega-6 fatty acid desaturase (Delta-12 desaturase)</fullName>
    </submittedName>
</protein>
<dbReference type="AlphaFoldDB" id="A0A2W7NE63"/>
<gene>
    <name evidence="3" type="ORF">LX81_00839</name>
</gene>
<feature type="transmembrane region" description="Helical" evidence="1">
    <location>
        <begin position="200"/>
        <end position="218"/>
    </location>
</feature>
<feature type="transmembrane region" description="Helical" evidence="1">
    <location>
        <begin position="78"/>
        <end position="97"/>
    </location>
</feature>